<evidence type="ECO:0000313" key="1">
    <source>
        <dbReference type="EMBL" id="MFD0628688.1"/>
    </source>
</evidence>
<dbReference type="Proteomes" id="UP001596915">
    <property type="component" value="Unassembled WGS sequence"/>
</dbReference>
<keyword evidence="2" id="KW-1185">Reference proteome</keyword>
<organism evidence="1 2">
    <name type="scientific">Streptomyces sanglieri</name>
    <dbReference type="NCBI Taxonomy" id="193460"/>
    <lineage>
        <taxon>Bacteria</taxon>
        <taxon>Bacillati</taxon>
        <taxon>Actinomycetota</taxon>
        <taxon>Actinomycetes</taxon>
        <taxon>Kitasatosporales</taxon>
        <taxon>Streptomycetaceae</taxon>
        <taxon>Streptomyces</taxon>
    </lineage>
</organism>
<reference evidence="2" key="1">
    <citation type="journal article" date="2019" name="Int. J. Syst. Evol. Microbiol.">
        <title>The Global Catalogue of Microorganisms (GCM) 10K type strain sequencing project: providing services to taxonomists for standard genome sequencing and annotation.</title>
        <authorList>
            <consortium name="The Broad Institute Genomics Platform"/>
            <consortium name="The Broad Institute Genome Sequencing Center for Infectious Disease"/>
            <person name="Wu L."/>
            <person name="Ma J."/>
        </authorList>
    </citation>
    <scope>NUCLEOTIDE SEQUENCE [LARGE SCALE GENOMIC DNA]</scope>
    <source>
        <strain evidence="2">JCM 12607</strain>
    </source>
</reference>
<accession>A0ABW2XA22</accession>
<dbReference type="EMBL" id="JBHTGL010000008">
    <property type="protein sequence ID" value="MFD0628688.1"/>
    <property type="molecule type" value="Genomic_DNA"/>
</dbReference>
<gene>
    <name evidence="1" type="ORF">ACFQ2K_44775</name>
</gene>
<evidence type="ECO:0000313" key="2">
    <source>
        <dbReference type="Proteomes" id="UP001596915"/>
    </source>
</evidence>
<protein>
    <submittedName>
        <fullName evidence="1">Uncharacterized protein</fullName>
    </submittedName>
</protein>
<proteinExistence type="predicted"/>
<name>A0ABW2XA22_9ACTN</name>
<comment type="caution">
    <text evidence="1">The sequence shown here is derived from an EMBL/GenBank/DDBJ whole genome shotgun (WGS) entry which is preliminary data.</text>
</comment>
<sequence>MLGALPGLERIRFYNTYDIDAAAFPRPEMFHDLQLVSFDGLFTSDAKVLRERLKGFWNAHVNHPRSAKWMAENINNPFRSWGDDDRTLGRRANELWRNALTDARRQDSVADSLRIVTEFTDGLRVLAEEFPLDTLCREQATEALDRLAHLELGLPEGTDAVPSQGWEW</sequence>